<feature type="region of interest" description="Disordered" evidence="1">
    <location>
        <begin position="27"/>
        <end position="47"/>
    </location>
</feature>
<protein>
    <recommendedName>
        <fullName evidence="4">Myb-like domain-containing protein</fullName>
    </recommendedName>
</protein>
<evidence type="ECO:0008006" key="4">
    <source>
        <dbReference type="Google" id="ProtNLM"/>
    </source>
</evidence>
<accession>A0ABC9F9F5</accession>
<dbReference type="EMBL" id="OZ075115">
    <property type="protein sequence ID" value="CAL5070787.1"/>
    <property type="molecule type" value="Genomic_DNA"/>
</dbReference>
<dbReference type="PANTHER" id="PTHR45125">
    <property type="entry name" value="F21J9.4-RELATED"/>
    <property type="match status" value="1"/>
</dbReference>
<proteinExistence type="predicted"/>
<reference evidence="3" key="1">
    <citation type="submission" date="2024-06" db="EMBL/GenBank/DDBJ databases">
        <authorList>
            <person name="Ryan C."/>
        </authorList>
    </citation>
    <scope>NUCLEOTIDE SEQUENCE [LARGE SCALE GENOMIC DNA]</scope>
</reference>
<keyword evidence="3" id="KW-1185">Reference proteome</keyword>
<gene>
    <name evidence="2" type="ORF">URODEC1_LOCUS102998</name>
</gene>
<evidence type="ECO:0000313" key="2">
    <source>
        <dbReference type="EMBL" id="CAL5070787.1"/>
    </source>
</evidence>
<reference evidence="2 3" key="2">
    <citation type="submission" date="2024-10" db="EMBL/GenBank/DDBJ databases">
        <authorList>
            <person name="Ryan C."/>
        </authorList>
    </citation>
    <scope>NUCLEOTIDE SEQUENCE [LARGE SCALE GENOMIC DNA]</scope>
</reference>
<evidence type="ECO:0000256" key="1">
    <source>
        <dbReference type="SAM" id="MobiDB-lite"/>
    </source>
</evidence>
<dbReference type="AlphaFoldDB" id="A0ABC9F9F5"/>
<organism evidence="2 3">
    <name type="scientific">Urochloa decumbens</name>
    <dbReference type="NCBI Taxonomy" id="240449"/>
    <lineage>
        <taxon>Eukaryota</taxon>
        <taxon>Viridiplantae</taxon>
        <taxon>Streptophyta</taxon>
        <taxon>Embryophyta</taxon>
        <taxon>Tracheophyta</taxon>
        <taxon>Spermatophyta</taxon>
        <taxon>Magnoliopsida</taxon>
        <taxon>Liliopsida</taxon>
        <taxon>Poales</taxon>
        <taxon>Poaceae</taxon>
        <taxon>PACMAD clade</taxon>
        <taxon>Panicoideae</taxon>
        <taxon>Panicodae</taxon>
        <taxon>Paniceae</taxon>
        <taxon>Melinidinae</taxon>
        <taxon>Urochloa</taxon>
    </lineage>
</organism>
<sequence length="168" mass="18424">MEDYVNALSAMSVSISEEGLLDAADGVGRADSSMSAPPPVPRKAARNKQANFSAYEDNILCKAWLEISCDAAINTGQRRESFWLRVVNRYKSCCSARKYPERSQKSIMSRWDFIKTEVSKFSGYMADVMRSNRSGMSDADKSVTAAANFAGGGRTQFHPCALLADLEG</sequence>
<evidence type="ECO:0000313" key="3">
    <source>
        <dbReference type="Proteomes" id="UP001497457"/>
    </source>
</evidence>
<dbReference type="Proteomes" id="UP001497457">
    <property type="component" value="Chromosome 5rd"/>
</dbReference>
<name>A0ABC9F9F5_9POAL</name>
<dbReference type="PANTHER" id="PTHR45125:SF3">
    <property type="entry name" value="NO-APICAL-MERISTEM-ASSOCIATED CARBOXY-TERMINAL DOMAIN PROTEIN"/>
    <property type="match status" value="1"/>
</dbReference>